<keyword evidence="1" id="KW-0812">Transmembrane</keyword>
<feature type="transmembrane region" description="Helical" evidence="1">
    <location>
        <begin position="31"/>
        <end position="51"/>
    </location>
</feature>
<keyword evidence="1" id="KW-1133">Transmembrane helix</keyword>
<evidence type="ECO:0000256" key="1">
    <source>
        <dbReference type="SAM" id="Phobius"/>
    </source>
</evidence>
<evidence type="ECO:0008006" key="4">
    <source>
        <dbReference type="Google" id="ProtNLM"/>
    </source>
</evidence>
<dbReference type="Pfam" id="PF19588">
    <property type="entry name" value="SxtJ"/>
    <property type="match status" value="1"/>
</dbReference>
<gene>
    <name evidence="2" type="ORF">C4532_12195</name>
</gene>
<protein>
    <recommendedName>
        <fullName evidence="4">SxtJ</fullName>
    </recommendedName>
</protein>
<comment type="caution">
    <text evidence="2">The sequence shown here is derived from an EMBL/GenBank/DDBJ whole genome shotgun (WGS) entry which is preliminary data.</text>
</comment>
<dbReference type="InterPro" id="IPR045781">
    <property type="entry name" value="SxtJ"/>
</dbReference>
<accession>A0A419EW71</accession>
<feature type="transmembrane region" description="Helical" evidence="1">
    <location>
        <begin position="57"/>
        <end position="84"/>
    </location>
</feature>
<dbReference type="EMBL" id="QZKI01000089">
    <property type="protein sequence ID" value="RJP68730.1"/>
    <property type="molecule type" value="Genomic_DNA"/>
</dbReference>
<sequence length="122" mass="13857">MSREQAKDTGMALTLICLLLAYYLRNERFMALSAVLLVADMVWPKIFLYPARVWFGAAHLIGAVVSRVVLTVLFCALVTPVGFVRRMMGADPMQQKKWKKGTASVFKTRDHTYIPEDIETPY</sequence>
<evidence type="ECO:0000313" key="2">
    <source>
        <dbReference type="EMBL" id="RJP68730.1"/>
    </source>
</evidence>
<keyword evidence="1" id="KW-0472">Membrane</keyword>
<dbReference type="Proteomes" id="UP000285961">
    <property type="component" value="Unassembled WGS sequence"/>
</dbReference>
<organism evidence="2 3">
    <name type="scientific">Candidatus Abyssobacteria bacterium SURF_17</name>
    <dbReference type="NCBI Taxonomy" id="2093361"/>
    <lineage>
        <taxon>Bacteria</taxon>
        <taxon>Pseudomonadati</taxon>
        <taxon>Candidatus Hydrogenedentota</taxon>
        <taxon>Candidatus Abyssobacteria</taxon>
    </lineage>
</organism>
<reference evidence="2 3" key="1">
    <citation type="journal article" date="2017" name="ISME J.">
        <title>Energy and carbon metabolisms in a deep terrestrial subsurface fluid microbial community.</title>
        <authorList>
            <person name="Momper L."/>
            <person name="Jungbluth S.P."/>
            <person name="Lee M.D."/>
            <person name="Amend J.P."/>
        </authorList>
    </citation>
    <scope>NUCLEOTIDE SEQUENCE [LARGE SCALE GENOMIC DNA]</scope>
    <source>
        <strain evidence="2">SURF_17</strain>
    </source>
</reference>
<name>A0A419EW71_9BACT</name>
<dbReference type="AlphaFoldDB" id="A0A419EW71"/>
<evidence type="ECO:0000313" key="3">
    <source>
        <dbReference type="Proteomes" id="UP000285961"/>
    </source>
</evidence>
<feature type="transmembrane region" description="Helical" evidence="1">
    <location>
        <begin position="6"/>
        <end position="24"/>
    </location>
</feature>
<proteinExistence type="predicted"/>